<proteinExistence type="predicted"/>
<dbReference type="Proteomes" id="UP000249061">
    <property type="component" value="Unassembled WGS sequence"/>
</dbReference>
<evidence type="ECO:0008006" key="3">
    <source>
        <dbReference type="Google" id="ProtNLM"/>
    </source>
</evidence>
<dbReference type="EMBL" id="QFQP01000002">
    <property type="protein sequence ID" value="PZR17529.1"/>
    <property type="molecule type" value="Genomic_DNA"/>
</dbReference>
<evidence type="ECO:0000313" key="2">
    <source>
        <dbReference type="Proteomes" id="UP000249061"/>
    </source>
</evidence>
<sequence>MASIRQTSFAAGALDPALHGRTDLPHFGMGARKLHNAFVNRAGAVVSRPGTKLVSTCKKPDVVLLPFIYSDTQSYVVELGAGYLRIHGPNGYAGVELVTTYQAADLPTLQYAQTGYIMTLTHPRYAPMELRSPMPTQGGNLTAWSFKPCRFGPPGDLFDDPSLQAFFMKPDATPTSMPAAVNTGELFVKDANHPPKPWIWQVATLVQNTQTGELAETLPRTIDQFWNGISYTTLSAIPAGAMFVVYPTAAVTLKSAVGGAVIPKPSWWVAVGQVWYRGLSLKMMGFLGTTRYATPFVDDGALPDYTRAPLRGESPFASGEQPISVAFFQQRRVFAGSSARPATLWASATDEWRNHDKPFAVATAIAENSPIEFTFASRKRERVRSMVSLQRLLVFTDTSVWSVGGGESPMTPKTLQARVEDEVGATSLQPLVVDGAVLYVRSKGRGVRALVAAEGGYSYAGVDVSWHASHFFRGAGGEVVSWCYARDPFGVIWAVRADGTLLSCTRTGESMWAWCSHSTVDGKVLSVASVPEGRADAVYVAVRRGAATYIERQSPRDVDFNTPITVDDDNGGVSLDAHVTGVGNVDAEFVVTGLAHLEGKDVWAVAPGNAPLGPLRVTGGQVTVGPFEKANQGGAQVAVAVGLPVFSDVGTLDAAPQAVRTNQKTVISVGFEVIASRGLQVGEDEAKLVPWQQRRVTDGYDFPSAASDLVVVNVKGKWARTGRAFLRQAEPLAFTLLGITREVDVGGS</sequence>
<organism evidence="1 2">
    <name type="scientific">Archangium gephyra</name>
    <dbReference type="NCBI Taxonomy" id="48"/>
    <lineage>
        <taxon>Bacteria</taxon>
        <taxon>Pseudomonadati</taxon>
        <taxon>Myxococcota</taxon>
        <taxon>Myxococcia</taxon>
        <taxon>Myxococcales</taxon>
        <taxon>Cystobacterineae</taxon>
        <taxon>Archangiaceae</taxon>
        <taxon>Archangium</taxon>
    </lineage>
</organism>
<dbReference type="AlphaFoldDB" id="A0A2W5TPD7"/>
<reference evidence="1 2" key="1">
    <citation type="submission" date="2017-08" db="EMBL/GenBank/DDBJ databases">
        <title>Infants hospitalized years apart are colonized by the same room-sourced microbial strains.</title>
        <authorList>
            <person name="Brooks B."/>
            <person name="Olm M.R."/>
            <person name="Firek B.A."/>
            <person name="Baker R."/>
            <person name="Thomas B.C."/>
            <person name="Morowitz M.J."/>
            <person name="Banfield J.F."/>
        </authorList>
    </citation>
    <scope>NUCLEOTIDE SEQUENCE [LARGE SCALE GENOMIC DNA]</scope>
    <source>
        <strain evidence="1">S2_003_000_R2_14</strain>
    </source>
</reference>
<comment type="caution">
    <text evidence="1">The sequence shown here is derived from an EMBL/GenBank/DDBJ whole genome shotgun (WGS) entry which is preliminary data.</text>
</comment>
<name>A0A2W5TPD7_9BACT</name>
<accession>A0A2W5TPD7</accession>
<gene>
    <name evidence="1" type="ORF">DI536_04240</name>
</gene>
<protein>
    <recommendedName>
        <fullName evidence="3">Phage protein</fullName>
    </recommendedName>
</protein>
<evidence type="ECO:0000313" key="1">
    <source>
        <dbReference type="EMBL" id="PZR17529.1"/>
    </source>
</evidence>